<gene>
    <name evidence="1" type="ORF">A4H97_02510</name>
</gene>
<organism evidence="1 2">
    <name type="scientific">Niastella yeongjuensis</name>
    <dbReference type="NCBI Taxonomy" id="354355"/>
    <lineage>
        <taxon>Bacteria</taxon>
        <taxon>Pseudomonadati</taxon>
        <taxon>Bacteroidota</taxon>
        <taxon>Chitinophagia</taxon>
        <taxon>Chitinophagales</taxon>
        <taxon>Chitinophagaceae</taxon>
        <taxon>Niastella</taxon>
    </lineage>
</organism>
<name>A0A1V9EX68_9BACT</name>
<evidence type="ECO:0000313" key="2">
    <source>
        <dbReference type="Proteomes" id="UP000192610"/>
    </source>
</evidence>
<accession>A0A1V9EX68</accession>
<dbReference type="EMBL" id="LVXG01000012">
    <property type="protein sequence ID" value="OQP50730.1"/>
    <property type="molecule type" value="Genomic_DNA"/>
</dbReference>
<protein>
    <submittedName>
        <fullName evidence="1">Uncharacterized protein</fullName>
    </submittedName>
</protein>
<proteinExistence type="predicted"/>
<dbReference type="STRING" id="354355.SAMN05660816_00442"/>
<evidence type="ECO:0000313" key="1">
    <source>
        <dbReference type="EMBL" id="OQP50730.1"/>
    </source>
</evidence>
<reference evidence="2" key="1">
    <citation type="submission" date="2016-04" db="EMBL/GenBank/DDBJ databases">
        <authorList>
            <person name="Chen L."/>
            <person name="Zhuang W."/>
            <person name="Wang G."/>
        </authorList>
    </citation>
    <scope>NUCLEOTIDE SEQUENCE [LARGE SCALE GENOMIC DNA]</scope>
    <source>
        <strain evidence="2">17621</strain>
    </source>
</reference>
<keyword evidence="2" id="KW-1185">Reference proteome</keyword>
<comment type="caution">
    <text evidence="1">The sequence shown here is derived from an EMBL/GenBank/DDBJ whole genome shotgun (WGS) entry which is preliminary data.</text>
</comment>
<dbReference type="RefSeq" id="WP_081199072.1">
    <property type="nucleotide sequence ID" value="NZ_FOCZ01000001.1"/>
</dbReference>
<dbReference type="OrthoDB" id="982713at2"/>
<dbReference type="AlphaFoldDB" id="A0A1V9EX68"/>
<sequence>MTILFTPEDLLRYLYKETSPAMNAAIEAALEEDWTLREKLEVLKASARNLDKIVESPRTEVIMNILQYARETVTATA</sequence>
<dbReference type="Proteomes" id="UP000192610">
    <property type="component" value="Unassembled WGS sequence"/>
</dbReference>